<reference evidence="2 3" key="1">
    <citation type="submission" date="2018-02" db="EMBL/GenBank/DDBJ databases">
        <title>Draft genome of wild Prunus yedoensis var. nudiflora.</title>
        <authorList>
            <person name="Baek S."/>
            <person name="Kim J.-H."/>
            <person name="Choi K."/>
            <person name="Kim G.-B."/>
            <person name="Cho A."/>
            <person name="Jang H."/>
            <person name="Shin C.-H."/>
            <person name="Yu H.-J."/>
            <person name="Mun J.-H."/>
        </authorList>
    </citation>
    <scope>NUCLEOTIDE SEQUENCE [LARGE SCALE GENOMIC DNA]</scope>
    <source>
        <strain evidence="3">cv. Jeju island</strain>
        <tissue evidence="2">Leaf</tissue>
    </source>
</reference>
<proteinExistence type="predicted"/>
<sequence>MCENVPQVQMINMYMDHRDNLDDVLNSHTGSNVYCHYSSQVYHYANDVRSPSVILEELPQFDKAIVVHDGLGKATSNEIHRTRKPTPSMNSAIGKGKEKVAEVDEGYVQHEPNIANSKGKEKVAEVDEGCAQRKTTKATSKGKEKVAEVDEGFVDAQIKEVDIDGEWGGENADQSVPKPSNVGDFVDNEDIFAVSDDDEQHLRKAPQSDDESTGHNSRV</sequence>
<gene>
    <name evidence="2" type="ORF">Pyn_09566</name>
</gene>
<feature type="region of interest" description="Disordered" evidence="1">
    <location>
        <begin position="165"/>
        <end position="219"/>
    </location>
</feature>
<comment type="caution">
    <text evidence="2">The sequence shown here is derived from an EMBL/GenBank/DDBJ whole genome shotgun (WGS) entry which is preliminary data.</text>
</comment>
<organism evidence="2 3">
    <name type="scientific">Prunus yedoensis var. nudiflora</name>
    <dbReference type="NCBI Taxonomy" id="2094558"/>
    <lineage>
        <taxon>Eukaryota</taxon>
        <taxon>Viridiplantae</taxon>
        <taxon>Streptophyta</taxon>
        <taxon>Embryophyta</taxon>
        <taxon>Tracheophyta</taxon>
        <taxon>Spermatophyta</taxon>
        <taxon>Magnoliopsida</taxon>
        <taxon>eudicotyledons</taxon>
        <taxon>Gunneridae</taxon>
        <taxon>Pentapetalae</taxon>
        <taxon>rosids</taxon>
        <taxon>fabids</taxon>
        <taxon>Rosales</taxon>
        <taxon>Rosaceae</taxon>
        <taxon>Amygdaloideae</taxon>
        <taxon>Amygdaleae</taxon>
        <taxon>Prunus</taxon>
    </lineage>
</organism>
<dbReference type="AlphaFoldDB" id="A0A314XSL2"/>
<feature type="compositionally biased region" description="Acidic residues" evidence="1">
    <location>
        <begin position="186"/>
        <end position="199"/>
    </location>
</feature>
<evidence type="ECO:0000313" key="2">
    <source>
        <dbReference type="EMBL" id="PQP94137.1"/>
    </source>
</evidence>
<accession>A0A314XSL2</accession>
<evidence type="ECO:0000313" key="3">
    <source>
        <dbReference type="Proteomes" id="UP000250321"/>
    </source>
</evidence>
<dbReference type="OrthoDB" id="10414348at2759"/>
<dbReference type="Proteomes" id="UP000250321">
    <property type="component" value="Unassembled WGS sequence"/>
</dbReference>
<dbReference type="EMBL" id="PJQY01002382">
    <property type="protein sequence ID" value="PQP94137.1"/>
    <property type="molecule type" value="Genomic_DNA"/>
</dbReference>
<evidence type="ECO:0000256" key="1">
    <source>
        <dbReference type="SAM" id="MobiDB-lite"/>
    </source>
</evidence>
<keyword evidence="3" id="KW-1185">Reference proteome</keyword>
<protein>
    <submittedName>
        <fullName evidence="2">Uncharacterized protein</fullName>
    </submittedName>
</protein>
<name>A0A314XSL2_PRUYE</name>